<evidence type="ECO:0000256" key="7">
    <source>
        <dbReference type="SAM" id="Phobius"/>
    </source>
</evidence>
<evidence type="ECO:0000256" key="6">
    <source>
        <dbReference type="SAM" id="MobiDB-lite"/>
    </source>
</evidence>
<dbReference type="InParanoid" id="A0A1Y2LR12"/>
<keyword evidence="4 7" id="KW-0472">Membrane</keyword>
<dbReference type="Proteomes" id="UP000193240">
    <property type="component" value="Unassembled WGS sequence"/>
</dbReference>
<sequence>MPRRHQTSVSLQSSAGGYLLILWEILRTCTCSLLLHVFLSSRGRVLVVNARMKLPPIDVILTWPAPNYVDPPTRGDALLIINSILIALVVIVVGLRMYTRLMIKRWFGLDDIFILIALLFTIGLTVVVLLANKRYGWDRHLWDIPLSKLVPTLKIAMAAKVIFTTAATFTRLSLHCFYYRLVADTGRSWFKWCIHLNVAYTVSIQISFIFIAVFLCNPVSDYWVIGSPDGSCMNEGTATLVCGIINCVADFATTITPIPLIMGLHMPRRQRLAVAFLFAMGIVVTVAGIVRTWFIYKSLITTYDNTWYAYPLWIAAAVEIDLGVICASAPVLKPLLSKIPFSLSGTLTGGVSLEKKPTGSGYNSKMSTTAAERSRGGQTSVTNLSSKRKAEGLMAAPDLDRDYGRSYELKNWDEECAIASTEPQDRATRSQSEDAIMRADSNEDASKGRGFQKMWQKMRTRGSDSSGSDEDMTITMTSEIELSHEPASVYLPRGDSRYKEGTREHGAAKDHRSPSPSQLNRKAYL</sequence>
<keyword evidence="3 7" id="KW-1133">Transmembrane helix</keyword>
<accession>A0A1Y2LR12</accession>
<dbReference type="GO" id="GO:0016020">
    <property type="term" value="C:membrane"/>
    <property type="evidence" value="ECO:0007669"/>
    <property type="project" value="UniProtKB-SubCell"/>
</dbReference>
<dbReference type="PANTHER" id="PTHR33048:SF129">
    <property type="entry name" value="INTEGRAL MEMBRANE PROTEIN-RELATED"/>
    <property type="match status" value="1"/>
</dbReference>
<dbReference type="PANTHER" id="PTHR33048">
    <property type="entry name" value="PTH11-LIKE INTEGRAL MEMBRANE PROTEIN (AFU_ORTHOLOGUE AFUA_5G11245)"/>
    <property type="match status" value="1"/>
</dbReference>
<evidence type="ECO:0000256" key="4">
    <source>
        <dbReference type="ARBA" id="ARBA00023136"/>
    </source>
</evidence>
<feature type="compositionally biased region" description="Basic and acidic residues" evidence="6">
    <location>
        <begin position="423"/>
        <end position="447"/>
    </location>
</feature>
<evidence type="ECO:0000313" key="10">
    <source>
        <dbReference type="Proteomes" id="UP000193240"/>
    </source>
</evidence>
<comment type="subcellular location">
    <subcellularLocation>
        <location evidence="1">Membrane</location>
        <topology evidence="1">Multi-pass membrane protein</topology>
    </subcellularLocation>
</comment>
<organism evidence="9 10">
    <name type="scientific">Epicoccum nigrum</name>
    <name type="common">Soil fungus</name>
    <name type="synonym">Epicoccum purpurascens</name>
    <dbReference type="NCBI Taxonomy" id="105696"/>
    <lineage>
        <taxon>Eukaryota</taxon>
        <taxon>Fungi</taxon>
        <taxon>Dikarya</taxon>
        <taxon>Ascomycota</taxon>
        <taxon>Pezizomycotina</taxon>
        <taxon>Dothideomycetes</taxon>
        <taxon>Pleosporomycetidae</taxon>
        <taxon>Pleosporales</taxon>
        <taxon>Pleosporineae</taxon>
        <taxon>Didymellaceae</taxon>
        <taxon>Epicoccum</taxon>
    </lineage>
</organism>
<evidence type="ECO:0000256" key="3">
    <source>
        <dbReference type="ARBA" id="ARBA00022989"/>
    </source>
</evidence>
<dbReference type="InterPro" id="IPR052337">
    <property type="entry name" value="SAT4-like"/>
</dbReference>
<dbReference type="EMBL" id="KZ107852">
    <property type="protein sequence ID" value="OSS46190.1"/>
    <property type="molecule type" value="Genomic_DNA"/>
</dbReference>
<evidence type="ECO:0000256" key="1">
    <source>
        <dbReference type="ARBA" id="ARBA00004141"/>
    </source>
</evidence>
<evidence type="ECO:0000259" key="8">
    <source>
        <dbReference type="Pfam" id="PF20684"/>
    </source>
</evidence>
<reference evidence="9 10" key="1">
    <citation type="journal article" date="2017" name="Genome Announc.">
        <title>Genome sequence of the saprophytic ascomycete Epicoccum nigrum ICMP 19927 strain isolated from New Zealand.</title>
        <authorList>
            <person name="Fokin M."/>
            <person name="Fleetwood D."/>
            <person name="Weir B.S."/>
            <person name="Villas-Boas S.G."/>
        </authorList>
    </citation>
    <scope>NUCLEOTIDE SEQUENCE [LARGE SCALE GENOMIC DNA]</scope>
    <source>
        <strain evidence="9 10">ICMP 19927</strain>
    </source>
</reference>
<feature type="compositionally biased region" description="Polar residues" evidence="6">
    <location>
        <begin position="514"/>
        <end position="525"/>
    </location>
</feature>
<feature type="transmembrane region" description="Helical" evidence="7">
    <location>
        <begin position="77"/>
        <end position="99"/>
    </location>
</feature>
<feature type="transmembrane region" description="Helical" evidence="7">
    <location>
        <begin position="236"/>
        <end position="260"/>
    </location>
</feature>
<gene>
    <name evidence="9" type="ORF">B5807_08012</name>
</gene>
<feature type="compositionally biased region" description="Polar residues" evidence="6">
    <location>
        <begin position="360"/>
        <end position="385"/>
    </location>
</feature>
<dbReference type="OMA" id="VVINIWI"/>
<evidence type="ECO:0000256" key="5">
    <source>
        <dbReference type="ARBA" id="ARBA00038359"/>
    </source>
</evidence>
<dbReference type="STRING" id="105696.A0A1Y2LR12"/>
<dbReference type="AlphaFoldDB" id="A0A1Y2LR12"/>
<feature type="transmembrane region" description="Helical" evidence="7">
    <location>
        <begin position="151"/>
        <end position="174"/>
    </location>
</feature>
<feature type="region of interest" description="Disordered" evidence="6">
    <location>
        <begin position="354"/>
        <end position="387"/>
    </location>
</feature>
<protein>
    <recommendedName>
        <fullName evidence="8">Rhodopsin domain-containing protein</fullName>
    </recommendedName>
</protein>
<feature type="transmembrane region" description="Helical" evidence="7">
    <location>
        <begin position="20"/>
        <end position="39"/>
    </location>
</feature>
<feature type="region of interest" description="Disordered" evidence="6">
    <location>
        <begin position="419"/>
        <end position="449"/>
    </location>
</feature>
<feature type="transmembrane region" description="Helical" evidence="7">
    <location>
        <begin position="194"/>
        <end position="216"/>
    </location>
</feature>
<evidence type="ECO:0000313" key="9">
    <source>
        <dbReference type="EMBL" id="OSS46190.1"/>
    </source>
</evidence>
<dbReference type="InterPro" id="IPR049326">
    <property type="entry name" value="Rhodopsin_dom_fungi"/>
</dbReference>
<name>A0A1Y2LR12_EPING</name>
<proteinExistence type="inferred from homology"/>
<feature type="domain" description="Rhodopsin" evidence="8">
    <location>
        <begin position="95"/>
        <end position="338"/>
    </location>
</feature>
<comment type="similarity">
    <text evidence="5">Belongs to the SAT4 family.</text>
</comment>
<keyword evidence="10" id="KW-1185">Reference proteome</keyword>
<feature type="compositionally biased region" description="Basic and acidic residues" evidence="6">
    <location>
        <begin position="494"/>
        <end position="513"/>
    </location>
</feature>
<evidence type="ECO:0000256" key="2">
    <source>
        <dbReference type="ARBA" id="ARBA00022692"/>
    </source>
</evidence>
<feature type="transmembrane region" description="Helical" evidence="7">
    <location>
        <begin position="111"/>
        <end position="131"/>
    </location>
</feature>
<feature type="region of interest" description="Disordered" evidence="6">
    <location>
        <begin position="477"/>
        <end position="525"/>
    </location>
</feature>
<dbReference type="Pfam" id="PF20684">
    <property type="entry name" value="Fung_rhodopsin"/>
    <property type="match status" value="1"/>
</dbReference>
<feature type="transmembrane region" description="Helical" evidence="7">
    <location>
        <begin position="308"/>
        <end position="332"/>
    </location>
</feature>
<keyword evidence="2 7" id="KW-0812">Transmembrane</keyword>
<feature type="transmembrane region" description="Helical" evidence="7">
    <location>
        <begin position="272"/>
        <end position="296"/>
    </location>
</feature>